<evidence type="ECO:0000256" key="1">
    <source>
        <dbReference type="SAM" id="MobiDB-lite"/>
    </source>
</evidence>
<feature type="region of interest" description="Disordered" evidence="1">
    <location>
        <begin position="24"/>
        <end position="44"/>
    </location>
</feature>
<evidence type="ECO:0000313" key="3">
    <source>
        <dbReference type="EMBL" id="TMS34365.1"/>
    </source>
</evidence>
<name>A0A4U8UPV5_STECR</name>
<dbReference type="EMBL" id="AZBU02000001">
    <property type="protein sequence ID" value="TMS34365.1"/>
    <property type="molecule type" value="Genomic_DNA"/>
</dbReference>
<accession>A0A4U8UPV5</accession>
<feature type="signal peptide" evidence="2">
    <location>
        <begin position="1"/>
        <end position="18"/>
    </location>
</feature>
<proteinExistence type="predicted"/>
<feature type="chain" id="PRO_5020993526" evidence="2">
    <location>
        <begin position="19"/>
        <end position="82"/>
    </location>
</feature>
<sequence>MSTGSIFVFVLLLGLVLADDSTTVAPVTSSGSSTSIGGGSSSSSSEEVIVAEAIEIFPGNDSINIFVNGTSSLQPLEQMTVA</sequence>
<gene>
    <name evidence="3" type="ORF">L596_001977</name>
</gene>
<dbReference type="EMBL" id="CM016762">
    <property type="protein sequence ID" value="TMS34365.1"/>
    <property type="molecule type" value="Genomic_DNA"/>
</dbReference>
<keyword evidence="2" id="KW-0732">Signal</keyword>
<evidence type="ECO:0000256" key="2">
    <source>
        <dbReference type="SAM" id="SignalP"/>
    </source>
</evidence>
<reference evidence="3 4" key="1">
    <citation type="journal article" date="2015" name="Genome Biol.">
        <title>Comparative genomics of Steinernema reveals deeply conserved gene regulatory networks.</title>
        <authorList>
            <person name="Dillman A.R."/>
            <person name="Macchietto M."/>
            <person name="Porter C.F."/>
            <person name="Rogers A."/>
            <person name="Williams B."/>
            <person name="Antoshechkin I."/>
            <person name="Lee M.M."/>
            <person name="Goodwin Z."/>
            <person name="Lu X."/>
            <person name="Lewis E.E."/>
            <person name="Goodrich-Blair H."/>
            <person name="Stock S.P."/>
            <person name="Adams B.J."/>
            <person name="Sternberg P.W."/>
            <person name="Mortazavi A."/>
        </authorList>
    </citation>
    <scope>NUCLEOTIDE SEQUENCE [LARGE SCALE GENOMIC DNA]</scope>
    <source>
        <strain evidence="3 4">ALL</strain>
    </source>
</reference>
<dbReference type="Proteomes" id="UP000298663">
    <property type="component" value="Chromosome X"/>
</dbReference>
<reference evidence="3 4" key="2">
    <citation type="journal article" date="2019" name="G3 (Bethesda)">
        <title>Hybrid Assembly of the Genome of the Entomopathogenic Nematode Steinernema carpocapsae Identifies the X-Chromosome.</title>
        <authorList>
            <person name="Serra L."/>
            <person name="Macchietto M."/>
            <person name="Macias-Munoz A."/>
            <person name="McGill C.J."/>
            <person name="Rodriguez I.M."/>
            <person name="Rodriguez B."/>
            <person name="Murad R."/>
            <person name="Mortazavi A."/>
        </authorList>
    </citation>
    <scope>NUCLEOTIDE SEQUENCE [LARGE SCALE GENOMIC DNA]</scope>
    <source>
        <strain evidence="3 4">ALL</strain>
    </source>
</reference>
<evidence type="ECO:0000313" key="4">
    <source>
        <dbReference type="Proteomes" id="UP000298663"/>
    </source>
</evidence>
<organism evidence="3 4">
    <name type="scientific">Steinernema carpocapsae</name>
    <name type="common">Entomopathogenic nematode</name>
    <dbReference type="NCBI Taxonomy" id="34508"/>
    <lineage>
        <taxon>Eukaryota</taxon>
        <taxon>Metazoa</taxon>
        <taxon>Ecdysozoa</taxon>
        <taxon>Nematoda</taxon>
        <taxon>Chromadorea</taxon>
        <taxon>Rhabditida</taxon>
        <taxon>Tylenchina</taxon>
        <taxon>Panagrolaimomorpha</taxon>
        <taxon>Strongyloidoidea</taxon>
        <taxon>Steinernematidae</taxon>
        <taxon>Steinernema</taxon>
    </lineage>
</organism>
<comment type="caution">
    <text evidence="3">The sequence shown here is derived from an EMBL/GenBank/DDBJ whole genome shotgun (WGS) entry which is preliminary data.</text>
</comment>
<keyword evidence="4" id="KW-1185">Reference proteome</keyword>
<dbReference type="AlphaFoldDB" id="A0A4U8UPV5"/>
<protein>
    <submittedName>
        <fullName evidence="3">Uncharacterized protein</fullName>
    </submittedName>
</protein>